<keyword evidence="1" id="KW-0732">Signal</keyword>
<feature type="signal peptide" evidence="1">
    <location>
        <begin position="1"/>
        <end position="22"/>
    </location>
</feature>
<proteinExistence type="predicted"/>
<dbReference type="WBParaSite" id="ACRNAN_scaffold21438.g8940.t1">
    <property type="protein sequence ID" value="ACRNAN_scaffold21438.g8940.t1"/>
    <property type="gene ID" value="ACRNAN_scaffold21438.g8940"/>
</dbReference>
<dbReference type="Proteomes" id="UP000887540">
    <property type="component" value="Unplaced"/>
</dbReference>
<organism evidence="2 3">
    <name type="scientific">Acrobeloides nanus</name>
    <dbReference type="NCBI Taxonomy" id="290746"/>
    <lineage>
        <taxon>Eukaryota</taxon>
        <taxon>Metazoa</taxon>
        <taxon>Ecdysozoa</taxon>
        <taxon>Nematoda</taxon>
        <taxon>Chromadorea</taxon>
        <taxon>Rhabditida</taxon>
        <taxon>Tylenchina</taxon>
        <taxon>Cephalobomorpha</taxon>
        <taxon>Cephaloboidea</taxon>
        <taxon>Cephalobidae</taxon>
        <taxon>Acrobeloides</taxon>
    </lineage>
</organism>
<protein>
    <submittedName>
        <fullName evidence="3">Uncharacterized protein</fullName>
    </submittedName>
</protein>
<keyword evidence="2" id="KW-1185">Reference proteome</keyword>
<evidence type="ECO:0000256" key="1">
    <source>
        <dbReference type="SAM" id="SignalP"/>
    </source>
</evidence>
<accession>A0A914D9M9</accession>
<sequence length="163" mass="19484">MYSMRFVFVLTLLIVSFDYACGNQSKCDTWKAAKRSKYQHLEFPSDFYITGKHPDFKLREGVIHWVKDNTDPILKEKWSSMHSTEKDCVKSGLECVMNDIQIEDIFYMRLDEAKYKLDNYVDYFCPTAWKNVDQIYERIMKYSVAILFWYKTLPKTVRKSFEG</sequence>
<evidence type="ECO:0000313" key="3">
    <source>
        <dbReference type="WBParaSite" id="ACRNAN_scaffold21438.g8940.t1"/>
    </source>
</evidence>
<reference evidence="3" key="1">
    <citation type="submission" date="2022-11" db="UniProtKB">
        <authorList>
            <consortium name="WormBaseParasite"/>
        </authorList>
    </citation>
    <scope>IDENTIFICATION</scope>
</reference>
<evidence type="ECO:0000313" key="2">
    <source>
        <dbReference type="Proteomes" id="UP000887540"/>
    </source>
</evidence>
<feature type="chain" id="PRO_5037908218" evidence="1">
    <location>
        <begin position="23"/>
        <end position="163"/>
    </location>
</feature>
<name>A0A914D9M9_9BILA</name>
<dbReference type="AlphaFoldDB" id="A0A914D9M9"/>